<proteinExistence type="predicted"/>
<accession>A0A3M2IMN4</accession>
<dbReference type="Proteomes" id="UP000269289">
    <property type="component" value="Unassembled WGS sequence"/>
</dbReference>
<organism evidence="2 3">
    <name type="scientific">Cellulomonas triticagri</name>
    <dbReference type="NCBI Taxonomy" id="2483352"/>
    <lineage>
        <taxon>Bacteria</taxon>
        <taxon>Bacillati</taxon>
        <taxon>Actinomycetota</taxon>
        <taxon>Actinomycetes</taxon>
        <taxon>Micrococcales</taxon>
        <taxon>Cellulomonadaceae</taxon>
        <taxon>Cellulomonas</taxon>
    </lineage>
</organism>
<reference evidence="2 3" key="1">
    <citation type="submission" date="2018-10" db="EMBL/GenBank/DDBJ databases">
        <title>Isolation, diversity and antifungal activity of actinobacteria from wheat.</title>
        <authorList>
            <person name="Han C."/>
        </authorList>
    </citation>
    <scope>NUCLEOTIDE SEQUENCE [LARGE SCALE GENOMIC DNA]</scope>
    <source>
        <strain evidence="2 3">NEAU-YY56</strain>
    </source>
</reference>
<protein>
    <submittedName>
        <fullName evidence="2">Uncharacterized protein</fullName>
    </submittedName>
</protein>
<evidence type="ECO:0000313" key="2">
    <source>
        <dbReference type="EMBL" id="RMI03317.1"/>
    </source>
</evidence>
<evidence type="ECO:0000256" key="1">
    <source>
        <dbReference type="SAM" id="MobiDB-lite"/>
    </source>
</evidence>
<keyword evidence="3" id="KW-1185">Reference proteome</keyword>
<feature type="compositionally biased region" description="Low complexity" evidence="1">
    <location>
        <begin position="16"/>
        <end position="34"/>
    </location>
</feature>
<feature type="non-terminal residue" evidence="2">
    <location>
        <position position="1"/>
    </location>
</feature>
<dbReference type="RefSeq" id="WP_199732215.1">
    <property type="nucleotide sequence ID" value="NZ_RFFI01000199.1"/>
</dbReference>
<gene>
    <name evidence="2" type="ORF">EBM89_19845</name>
</gene>
<evidence type="ECO:0000313" key="3">
    <source>
        <dbReference type="Proteomes" id="UP000269289"/>
    </source>
</evidence>
<feature type="compositionally biased region" description="Basic and acidic residues" evidence="1">
    <location>
        <begin position="51"/>
        <end position="60"/>
    </location>
</feature>
<name>A0A3M2IMN4_9CELL</name>
<dbReference type="EMBL" id="RFFI01000199">
    <property type="protein sequence ID" value="RMI03317.1"/>
    <property type="molecule type" value="Genomic_DNA"/>
</dbReference>
<comment type="caution">
    <text evidence="2">The sequence shown here is derived from an EMBL/GenBank/DDBJ whole genome shotgun (WGS) entry which is preliminary data.</text>
</comment>
<dbReference type="AlphaFoldDB" id="A0A3M2IMN4"/>
<feature type="region of interest" description="Disordered" evidence="1">
    <location>
        <begin position="1"/>
        <end position="60"/>
    </location>
</feature>
<sequence>PDAGPAGESPAGTVLAGTVPAGVVPTPAPVGADDVPVRPLPPVAPDLVPDEDPRHGPCRS</sequence>